<evidence type="ECO:0000256" key="1">
    <source>
        <dbReference type="SAM" id="MobiDB-lite"/>
    </source>
</evidence>
<evidence type="ECO:0008006" key="5">
    <source>
        <dbReference type="Google" id="ProtNLM"/>
    </source>
</evidence>
<evidence type="ECO:0000313" key="3">
    <source>
        <dbReference type="EMBL" id="MBD2699612.1"/>
    </source>
</evidence>
<dbReference type="Proteomes" id="UP000598820">
    <property type="component" value="Unassembled WGS sequence"/>
</dbReference>
<evidence type="ECO:0000256" key="2">
    <source>
        <dbReference type="SAM" id="Phobius"/>
    </source>
</evidence>
<dbReference type="EMBL" id="JACWZY010000002">
    <property type="protein sequence ID" value="MBD2699612.1"/>
    <property type="molecule type" value="Genomic_DNA"/>
</dbReference>
<keyword evidence="2" id="KW-0472">Membrane</keyword>
<feature type="transmembrane region" description="Helical" evidence="2">
    <location>
        <begin position="201"/>
        <end position="233"/>
    </location>
</feature>
<keyword evidence="4" id="KW-1185">Reference proteome</keyword>
<evidence type="ECO:0000313" key="4">
    <source>
        <dbReference type="Proteomes" id="UP000598820"/>
    </source>
</evidence>
<feature type="transmembrane region" description="Helical" evidence="2">
    <location>
        <begin position="245"/>
        <end position="268"/>
    </location>
</feature>
<gene>
    <name evidence="3" type="ORF">IC229_03115</name>
</gene>
<feature type="transmembrane region" description="Helical" evidence="2">
    <location>
        <begin position="79"/>
        <end position="104"/>
    </location>
</feature>
<keyword evidence="2" id="KW-0812">Transmembrane</keyword>
<name>A0A927AT94_9BACT</name>
<organism evidence="3 4">
    <name type="scientific">Spirosoma profusum</name>
    <dbReference type="NCBI Taxonomy" id="2771354"/>
    <lineage>
        <taxon>Bacteria</taxon>
        <taxon>Pseudomonadati</taxon>
        <taxon>Bacteroidota</taxon>
        <taxon>Cytophagia</taxon>
        <taxon>Cytophagales</taxon>
        <taxon>Cytophagaceae</taxon>
        <taxon>Spirosoma</taxon>
    </lineage>
</organism>
<reference evidence="3" key="1">
    <citation type="submission" date="2020-09" db="EMBL/GenBank/DDBJ databases">
        <authorList>
            <person name="Kim M.K."/>
        </authorList>
    </citation>
    <scope>NUCLEOTIDE SEQUENCE</scope>
    <source>
        <strain evidence="3">BT702</strain>
    </source>
</reference>
<feature type="compositionally biased region" description="Polar residues" evidence="1">
    <location>
        <begin position="287"/>
        <end position="299"/>
    </location>
</feature>
<protein>
    <recommendedName>
        <fullName evidence="5">Glycerophosphoryl diester phosphodiesterase membrane domain-containing protein</fullName>
    </recommendedName>
</protein>
<proteinExistence type="predicted"/>
<feature type="region of interest" description="Disordered" evidence="1">
    <location>
        <begin position="287"/>
        <end position="306"/>
    </location>
</feature>
<dbReference type="RefSeq" id="WP_190885468.1">
    <property type="nucleotide sequence ID" value="NZ_JACWZY010000002.1"/>
</dbReference>
<feature type="transmembrane region" description="Helical" evidence="2">
    <location>
        <begin position="28"/>
        <end position="50"/>
    </location>
</feature>
<dbReference type="AlphaFoldDB" id="A0A927AT94"/>
<comment type="caution">
    <text evidence="3">The sequence shown here is derived from an EMBL/GenBank/DDBJ whole genome shotgun (WGS) entry which is preliminary data.</text>
</comment>
<sequence length="306" mass="32892">MIQLFQQRDFGDKINVTFQYVSQNFKSLALCLLYIVGPVALIAGIASGVMQSNIFSLGKMTQDGDSDDPTNVFRAFQTIFSPAFGLTILFSALAILAVSLVTYAHMKIYARKTSPEAPQPLGGTVDISVAEVWEEVQPVIGRAIVIGILSSIIAGVATLFLIIPGIYVAIVLSLALVVTSFEGTDFGQTWNRCFALIRDKWWSTFGLLFVMGIISGVIGLLFTMPAGIIGFLIGMKLLPAGGSIFLILGSVVSTVGSTLLRVLIYVALGFQYTNLVERQEGRGLISSIDSIGTTPSQPRATDEGEY</sequence>
<accession>A0A927AT94</accession>
<feature type="transmembrane region" description="Helical" evidence="2">
    <location>
        <begin position="152"/>
        <end position="181"/>
    </location>
</feature>
<keyword evidence="2" id="KW-1133">Transmembrane helix</keyword>